<evidence type="ECO:0000313" key="3">
    <source>
        <dbReference type="Proteomes" id="UP001595386"/>
    </source>
</evidence>
<protein>
    <submittedName>
        <fullName evidence="2">DUF4417 domain-containing protein</fullName>
    </submittedName>
</protein>
<dbReference type="InterPro" id="IPR025530">
    <property type="entry name" value="DUF4417"/>
</dbReference>
<sequence length="284" mass="32661">MPRSFNQPPAWSSKPGGWDTTGTREVFPSTSPLGIPDLMPQSFSTLPESFRLQPYRTKRVDEDRDICHFYLDDYRFETTWNKPNAALVHLRRYWAVMTPDFSLYPQWPTVVNQWNTYRSRWLGRWWQSKGLRVIPTVNWSDEASHAYCFDGIPPGQIVTIGVPDARRSHVMERYRAGVEAMCERLRPRMVIVYGCSPVEIDAPTLEVAPDWHRLRSVSRKPKAKRSKAAQMGEGALVHRQCGDAQRGHSRPRADAPGHLKHPRSAVQSFRDCLENHISGLNPKL</sequence>
<organism evidence="2 3">
    <name type="scientific">Halomonas tibetensis</name>
    <dbReference type="NCBI Taxonomy" id="2259590"/>
    <lineage>
        <taxon>Bacteria</taxon>
        <taxon>Pseudomonadati</taxon>
        <taxon>Pseudomonadota</taxon>
        <taxon>Gammaproteobacteria</taxon>
        <taxon>Oceanospirillales</taxon>
        <taxon>Halomonadaceae</taxon>
        <taxon>Halomonas</taxon>
    </lineage>
</organism>
<dbReference type="Proteomes" id="UP001595386">
    <property type="component" value="Unassembled WGS sequence"/>
</dbReference>
<evidence type="ECO:0000256" key="1">
    <source>
        <dbReference type="SAM" id="MobiDB-lite"/>
    </source>
</evidence>
<gene>
    <name evidence="2" type="ORF">ACFODV_13015</name>
</gene>
<keyword evidence="3" id="KW-1185">Reference proteome</keyword>
<name>A0ABV7B7S9_9GAMM</name>
<dbReference type="RefSeq" id="WP_379760130.1">
    <property type="nucleotide sequence ID" value="NZ_JBHRSQ010000017.1"/>
</dbReference>
<accession>A0ABV7B7S9</accession>
<reference evidence="3" key="1">
    <citation type="journal article" date="2019" name="Int. J. Syst. Evol. Microbiol.">
        <title>The Global Catalogue of Microorganisms (GCM) 10K type strain sequencing project: providing services to taxonomists for standard genome sequencing and annotation.</title>
        <authorList>
            <consortium name="The Broad Institute Genomics Platform"/>
            <consortium name="The Broad Institute Genome Sequencing Center for Infectious Disease"/>
            <person name="Wu L."/>
            <person name="Ma J."/>
        </authorList>
    </citation>
    <scope>NUCLEOTIDE SEQUENCE [LARGE SCALE GENOMIC DNA]</scope>
    <source>
        <strain evidence="3">KCTC 52660</strain>
    </source>
</reference>
<dbReference type="EMBL" id="JBHRSQ010000017">
    <property type="protein sequence ID" value="MFC2992956.1"/>
    <property type="molecule type" value="Genomic_DNA"/>
</dbReference>
<feature type="region of interest" description="Disordered" evidence="1">
    <location>
        <begin position="217"/>
        <end position="265"/>
    </location>
</feature>
<feature type="compositionally biased region" description="Polar residues" evidence="1">
    <location>
        <begin position="1"/>
        <end position="10"/>
    </location>
</feature>
<feature type="compositionally biased region" description="Basic residues" evidence="1">
    <location>
        <begin position="217"/>
        <end position="227"/>
    </location>
</feature>
<feature type="region of interest" description="Disordered" evidence="1">
    <location>
        <begin position="1"/>
        <end position="23"/>
    </location>
</feature>
<proteinExistence type="predicted"/>
<dbReference type="Pfam" id="PF14386">
    <property type="entry name" value="DUF4417"/>
    <property type="match status" value="1"/>
</dbReference>
<evidence type="ECO:0000313" key="2">
    <source>
        <dbReference type="EMBL" id="MFC2992956.1"/>
    </source>
</evidence>
<comment type="caution">
    <text evidence="2">The sequence shown here is derived from an EMBL/GenBank/DDBJ whole genome shotgun (WGS) entry which is preliminary data.</text>
</comment>